<dbReference type="PANTHER" id="PTHR10460">
    <property type="entry name" value="ABL INTERACTOR FAMILY MEMBER"/>
    <property type="match status" value="1"/>
</dbReference>
<keyword evidence="4" id="KW-1185">Reference proteome</keyword>
<dbReference type="AlphaFoldDB" id="A0AAV3PU23"/>
<dbReference type="Proteomes" id="UP001454036">
    <property type="component" value="Unassembled WGS sequence"/>
</dbReference>
<dbReference type="Gene3D" id="6.10.140.1620">
    <property type="match status" value="1"/>
</dbReference>
<organism evidence="3 4">
    <name type="scientific">Lithospermum erythrorhizon</name>
    <name type="common">Purple gromwell</name>
    <name type="synonym">Lithospermum officinale var. erythrorhizon</name>
    <dbReference type="NCBI Taxonomy" id="34254"/>
    <lineage>
        <taxon>Eukaryota</taxon>
        <taxon>Viridiplantae</taxon>
        <taxon>Streptophyta</taxon>
        <taxon>Embryophyta</taxon>
        <taxon>Tracheophyta</taxon>
        <taxon>Spermatophyta</taxon>
        <taxon>Magnoliopsida</taxon>
        <taxon>eudicotyledons</taxon>
        <taxon>Gunneridae</taxon>
        <taxon>Pentapetalae</taxon>
        <taxon>asterids</taxon>
        <taxon>lamiids</taxon>
        <taxon>Boraginales</taxon>
        <taxon>Boraginaceae</taxon>
        <taxon>Boraginoideae</taxon>
        <taxon>Lithospermeae</taxon>
        <taxon>Lithospermum</taxon>
    </lineage>
</organism>
<reference evidence="3 4" key="1">
    <citation type="submission" date="2024-01" db="EMBL/GenBank/DDBJ databases">
        <title>The complete chloroplast genome sequence of Lithospermum erythrorhizon: insights into the phylogenetic relationship among Boraginaceae species and the maternal lineages of purple gromwells.</title>
        <authorList>
            <person name="Okada T."/>
            <person name="Watanabe K."/>
        </authorList>
    </citation>
    <scope>NUCLEOTIDE SEQUENCE [LARGE SCALE GENOMIC DNA]</scope>
</reference>
<accession>A0AAV3PU23</accession>
<sequence>MVAETMTYDEVAMERSKSFVNALQELKNLRPQLYSAADYCEKSYLNSEQKQMVLDNLKDYTVKALVNAVDHLGTVAFKLTDLLEQQTMDISNIDLKVTSLNQQLLTCQTYTHKEGMRQQQLLTMIPRHHKHYILPNSLNKKVHFGPHVRADPWQQVHARSRVFPSGTSPANTLSWHLASETQSTLKGSAHALMSPENPKVSATTSTKFHQLDARDGILTKSPAHHQQFPNIRPASSTAIQTLGVSKQDNMEEVKLTPFRSFGNPSRQQIVKAPARSKSLFSSFFVKHKTIKAKNRAVF</sequence>
<protein>
    <submittedName>
        <fullName evidence="3">Scaffold/adaptor protein</fullName>
    </submittedName>
</protein>
<proteinExistence type="inferred from homology"/>
<dbReference type="PANTHER" id="PTHR10460:SF0">
    <property type="entry name" value="ABELSON INTERACTING PROTEIN, ISOFORM D"/>
    <property type="match status" value="1"/>
</dbReference>
<comment type="function">
    <text evidence="2">Involved in regulation of actin and microtubule organization. Part of a WAVE complex that activates the Arp2/3 complex.</text>
</comment>
<evidence type="ECO:0000256" key="2">
    <source>
        <dbReference type="ARBA" id="ARBA00025223"/>
    </source>
</evidence>
<comment type="similarity">
    <text evidence="1">Belongs to the ABI family.</text>
</comment>
<evidence type="ECO:0000256" key="1">
    <source>
        <dbReference type="ARBA" id="ARBA00010020"/>
    </source>
</evidence>
<gene>
    <name evidence="3" type="ORF">LIER_37874</name>
</gene>
<evidence type="ECO:0000313" key="4">
    <source>
        <dbReference type="Proteomes" id="UP001454036"/>
    </source>
</evidence>
<dbReference type="InterPro" id="IPR028457">
    <property type="entry name" value="ABI"/>
</dbReference>
<name>A0AAV3PU23_LITER</name>
<evidence type="ECO:0000313" key="3">
    <source>
        <dbReference type="EMBL" id="GAA0154412.1"/>
    </source>
</evidence>
<dbReference type="EMBL" id="BAABME010018605">
    <property type="protein sequence ID" value="GAA0154412.1"/>
    <property type="molecule type" value="Genomic_DNA"/>
</dbReference>
<comment type="caution">
    <text evidence="3">The sequence shown here is derived from an EMBL/GenBank/DDBJ whole genome shotgun (WGS) entry which is preliminary data.</text>
</comment>